<evidence type="ECO:0000256" key="2">
    <source>
        <dbReference type="SAM" id="Phobius"/>
    </source>
</evidence>
<name>A0A1M5AYI0_9THEO</name>
<feature type="transmembrane region" description="Helical" evidence="2">
    <location>
        <begin position="12"/>
        <end position="28"/>
    </location>
</feature>
<feature type="coiled-coil region" evidence="1">
    <location>
        <begin position="98"/>
        <end position="125"/>
    </location>
</feature>
<keyword evidence="2" id="KW-0812">Transmembrane</keyword>
<sequence>MVKNFPDPYKRYFSLISIFFILILILPSCNIHKNNDEPGIANSIKTKIGNNPPKFDFINKVVMAENNSDKMIQKAKKDYLQALNLLKRMGNDKKLLYLTDQNKNLEQVTQKMKDAAERNDNWIETWEYAKEVLVDGYYVLPFSLSDNDLPGLYGEALDIYKTLSYEVERLSQKILEYENNNKINFESWLNLSYVEDTIENVRTNLFKQVEQFLSEYEKLSQESVKDEKTQVQRARALGSALLVLQMAKNQIECSKIIMDSIKIGQHSEEDKREILNLYKERAGKAIESISNEIKSKSWGEELYKYSLGNYDTAKKLEKNNFYSLALVKYQLSYIFATLSKDWMEYPDIIHYKDLKANDVSAESIIRSWNDSVKEFEEIDKKLVQYEKEGKVFLNIRLVIEIFYKSWFNVGDGYLRRFIETQSNWREIGNIAYMNIGPVPFALKMITEDLKSLSTKLDDY</sequence>
<dbReference type="EMBL" id="FQUR01000027">
    <property type="protein sequence ID" value="SHF35341.1"/>
    <property type="molecule type" value="Genomic_DNA"/>
</dbReference>
<dbReference type="Proteomes" id="UP000184127">
    <property type="component" value="Unassembled WGS sequence"/>
</dbReference>
<evidence type="ECO:0000256" key="1">
    <source>
        <dbReference type="SAM" id="Coils"/>
    </source>
</evidence>
<keyword evidence="4" id="KW-1185">Reference proteome</keyword>
<accession>A0A1M5AYI0</accession>
<dbReference type="RefSeq" id="WP_072969590.1">
    <property type="nucleotide sequence ID" value="NZ_FQUR01000027.1"/>
</dbReference>
<keyword evidence="2" id="KW-1133">Transmembrane helix</keyword>
<organism evidence="3 4">
    <name type="scientific">Thermoanaerobacter uzonensis DSM 18761</name>
    <dbReference type="NCBI Taxonomy" id="1123369"/>
    <lineage>
        <taxon>Bacteria</taxon>
        <taxon>Bacillati</taxon>
        <taxon>Bacillota</taxon>
        <taxon>Clostridia</taxon>
        <taxon>Thermoanaerobacterales</taxon>
        <taxon>Thermoanaerobacteraceae</taxon>
        <taxon>Thermoanaerobacter</taxon>
    </lineage>
</organism>
<feature type="coiled-coil region" evidence="1">
    <location>
        <begin position="160"/>
        <end position="222"/>
    </location>
</feature>
<reference evidence="4" key="1">
    <citation type="submission" date="2016-11" db="EMBL/GenBank/DDBJ databases">
        <authorList>
            <person name="Varghese N."/>
            <person name="Submissions S."/>
        </authorList>
    </citation>
    <scope>NUCLEOTIDE SEQUENCE [LARGE SCALE GENOMIC DNA]</scope>
    <source>
        <strain evidence="4">DSM 18761</strain>
    </source>
</reference>
<gene>
    <name evidence="3" type="ORF">SAMN02745195_02437</name>
</gene>
<proteinExistence type="predicted"/>
<evidence type="ECO:0000313" key="3">
    <source>
        <dbReference type="EMBL" id="SHF35341.1"/>
    </source>
</evidence>
<keyword evidence="1" id="KW-0175">Coiled coil</keyword>
<protein>
    <submittedName>
        <fullName evidence="3">Uncharacterized protein</fullName>
    </submittedName>
</protein>
<evidence type="ECO:0000313" key="4">
    <source>
        <dbReference type="Proteomes" id="UP000184127"/>
    </source>
</evidence>
<dbReference type="AlphaFoldDB" id="A0A1M5AYI0"/>
<keyword evidence="2" id="KW-0472">Membrane</keyword>